<proteinExistence type="predicted"/>
<evidence type="ECO:0000313" key="1">
    <source>
        <dbReference type="EMBL" id="MBX41421.1"/>
    </source>
</evidence>
<dbReference type="AlphaFoldDB" id="A0A2P2NG10"/>
<reference evidence="1" key="1">
    <citation type="submission" date="2018-02" db="EMBL/GenBank/DDBJ databases">
        <title>Rhizophora mucronata_Transcriptome.</title>
        <authorList>
            <person name="Meera S.P."/>
            <person name="Sreeshan A."/>
            <person name="Augustine A."/>
        </authorList>
    </citation>
    <scope>NUCLEOTIDE SEQUENCE</scope>
    <source>
        <tissue evidence="1">Leaf</tissue>
    </source>
</reference>
<protein>
    <submittedName>
        <fullName evidence="1">Uncharacterized protein</fullName>
    </submittedName>
</protein>
<accession>A0A2P2NG10</accession>
<sequence length="36" mass="3914">MGAWCGIDVEYVSPVIVVVLLFPESKIGLLTPNIHC</sequence>
<organism evidence="1">
    <name type="scientific">Rhizophora mucronata</name>
    <name type="common">Asiatic mangrove</name>
    <dbReference type="NCBI Taxonomy" id="61149"/>
    <lineage>
        <taxon>Eukaryota</taxon>
        <taxon>Viridiplantae</taxon>
        <taxon>Streptophyta</taxon>
        <taxon>Embryophyta</taxon>
        <taxon>Tracheophyta</taxon>
        <taxon>Spermatophyta</taxon>
        <taxon>Magnoliopsida</taxon>
        <taxon>eudicotyledons</taxon>
        <taxon>Gunneridae</taxon>
        <taxon>Pentapetalae</taxon>
        <taxon>rosids</taxon>
        <taxon>fabids</taxon>
        <taxon>Malpighiales</taxon>
        <taxon>Rhizophoraceae</taxon>
        <taxon>Rhizophora</taxon>
    </lineage>
</organism>
<dbReference type="EMBL" id="GGEC01060937">
    <property type="protein sequence ID" value="MBX41421.1"/>
    <property type="molecule type" value="Transcribed_RNA"/>
</dbReference>
<name>A0A2P2NG10_RHIMU</name>